<dbReference type="OrthoDB" id="1467339at2"/>
<keyword evidence="1" id="KW-0732">Signal</keyword>
<reference evidence="3" key="2">
    <citation type="submission" date="2011-02" db="EMBL/GenBank/DDBJ databases">
        <title>The complete genome of Fluviicola taffensis DSM 16823.</title>
        <authorList>
            <consortium name="US DOE Joint Genome Institute (JGI-PGF)"/>
            <person name="Lucas S."/>
            <person name="Copeland A."/>
            <person name="Lapidus A."/>
            <person name="Bruce D."/>
            <person name="Goodwin L."/>
            <person name="Pitluck S."/>
            <person name="Kyrpides N."/>
            <person name="Mavromatis K."/>
            <person name="Ivanova N."/>
            <person name="Mikhailova N."/>
            <person name="Pagani I."/>
            <person name="Chertkov O."/>
            <person name="Detter J.C."/>
            <person name="Han C."/>
            <person name="Tapia R."/>
            <person name="Land M."/>
            <person name="Hauser L."/>
            <person name="Markowitz V."/>
            <person name="Cheng J.-F."/>
            <person name="Hugenholtz P."/>
            <person name="Woyke T."/>
            <person name="Wu D."/>
            <person name="Tindall B."/>
            <person name="Pomrenke H.G."/>
            <person name="Brambilla E."/>
            <person name="Klenk H.-P."/>
            <person name="Eisen J.A."/>
        </authorList>
    </citation>
    <scope>NUCLEOTIDE SEQUENCE [LARGE SCALE GENOMIC DNA]</scope>
    <source>
        <strain evidence="3">DSM 16823 / RW262 / RW262</strain>
    </source>
</reference>
<feature type="signal peptide" evidence="1">
    <location>
        <begin position="1"/>
        <end position="29"/>
    </location>
</feature>
<proteinExistence type="predicted"/>
<reference evidence="2 3" key="1">
    <citation type="journal article" date="2011" name="Stand. Genomic Sci.">
        <title>Complete genome sequence of the gliding freshwater bacterium Fluviicola taffensis type strain (RW262).</title>
        <authorList>
            <person name="Woyke T."/>
            <person name="Chertkov O."/>
            <person name="Lapidus A."/>
            <person name="Nolan M."/>
            <person name="Lucas S."/>
            <person name="Del Rio T.G."/>
            <person name="Tice H."/>
            <person name="Cheng J.F."/>
            <person name="Tapia R."/>
            <person name="Han C."/>
            <person name="Goodwin L."/>
            <person name="Pitluck S."/>
            <person name="Liolios K."/>
            <person name="Pagani I."/>
            <person name="Ivanova N."/>
            <person name="Huntemann M."/>
            <person name="Mavromatis K."/>
            <person name="Mikhailova N."/>
            <person name="Pati A."/>
            <person name="Chen A."/>
            <person name="Palaniappan K."/>
            <person name="Land M."/>
            <person name="Hauser L."/>
            <person name="Brambilla E.M."/>
            <person name="Rohde M."/>
            <person name="Mwirichia R."/>
            <person name="Sikorski J."/>
            <person name="Tindall B.J."/>
            <person name="Goker M."/>
            <person name="Bristow J."/>
            <person name="Eisen J.A."/>
            <person name="Markowitz V."/>
            <person name="Hugenholtz P."/>
            <person name="Klenk H.P."/>
            <person name="Kyrpides N.C."/>
        </authorList>
    </citation>
    <scope>NUCLEOTIDE SEQUENCE [LARGE SCALE GENOMIC DNA]</scope>
    <source>
        <strain evidence="3">DSM 16823 / RW262 / RW262</strain>
    </source>
</reference>
<protein>
    <recommendedName>
        <fullName evidence="4">Carboxypeptidase-like regulatory domain-containing protein</fullName>
    </recommendedName>
</protein>
<dbReference type="Proteomes" id="UP000007463">
    <property type="component" value="Chromosome"/>
</dbReference>
<evidence type="ECO:0000313" key="2">
    <source>
        <dbReference type="EMBL" id="AEA42855.1"/>
    </source>
</evidence>
<evidence type="ECO:0008006" key="4">
    <source>
        <dbReference type="Google" id="ProtNLM"/>
    </source>
</evidence>
<gene>
    <name evidence="2" type="ordered locus">Fluta_0854</name>
</gene>
<dbReference type="STRING" id="755732.Fluta_0854"/>
<organism evidence="2 3">
    <name type="scientific">Fluviicola taffensis (strain DSM 16823 / NCIMB 13979 / RW262)</name>
    <dbReference type="NCBI Taxonomy" id="755732"/>
    <lineage>
        <taxon>Bacteria</taxon>
        <taxon>Pseudomonadati</taxon>
        <taxon>Bacteroidota</taxon>
        <taxon>Flavobacteriia</taxon>
        <taxon>Flavobacteriales</taxon>
        <taxon>Crocinitomicaceae</taxon>
        <taxon>Fluviicola</taxon>
    </lineage>
</organism>
<keyword evidence="3" id="KW-1185">Reference proteome</keyword>
<dbReference type="eggNOG" id="COG3391">
    <property type="taxonomic scope" value="Bacteria"/>
</dbReference>
<dbReference type="EMBL" id="CP002542">
    <property type="protein sequence ID" value="AEA42855.1"/>
    <property type="molecule type" value="Genomic_DNA"/>
</dbReference>
<name>F2IJG7_FLUTR</name>
<sequence length="445" mass="51995" precursor="true">MNYIYQLKTALRLAFVSVFLNSIALFTFGQETTIIGKITNEQNVLVSEASIQLGQQNARSNSKGVFTIRINSNSLPAQLTIKHSLYKNHQEVVRAPIHTSDTLFLTIVLKNKVTELEEVTVNSSQIVWAYQKKNTHIIDYLLIGEEMLFACKENQNYYLRRLDSEGSKVVDVPIKNNPLNLFEDCMGSFYLVYADSIFELKFIGNSIGMFPGVTVEEAMRILSPCEIFSKNLFIVKTMESHNQRLVYTRINRITKNPTRLYQTTDFKQVRSLNEYAKENDIVAQNSEGTPNKMTIQDVEELKVYRRKWNNQQLYAQILSKPLYAPIFEIKDSIFIFDHFKDSAFVFSISGKLIRTFQISYHYFENWKNTLYLNEEKTKLYAKYENDGLVTLRQIDPSTGKVVQLTNLEKHIYPLRIQIRDNHAYYIYKHYLDNSIHYLYKQVLKE</sequence>
<evidence type="ECO:0000313" key="3">
    <source>
        <dbReference type="Proteomes" id="UP000007463"/>
    </source>
</evidence>
<feature type="chain" id="PRO_5003278684" description="Carboxypeptidase-like regulatory domain-containing protein" evidence="1">
    <location>
        <begin position="30"/>
        <end position="445"/>
    </location>
</feature>
<dbReference type="HOGENOM" id="CLU_615044_0_0_10"/>
<accession>F2IJG7</accession>
<dbReference type="KEGG" id="fte:Fluta_0854"/>
<dbReference type="AlphaFoldDB" id="F2IJG7"/>
<dbReference type="RefSeq" id="WP_013685627.1">
    <property type="nucleotide sequence ID" value="NC_015321.1"/>
</dbReference>
<evidence type="ECO:0000256" key="1">
    <source>
        <dbReference type="SAM" id="SignalP"/>
    </source>
</evidence>